<proteinExistence type="predicted"/>
<dbReference type="EMBL" id="CAJVCH010107190">
    <property type="protein sequence ID" value="CAG7724227.1"/>
    <property type="molecule type" value="Genomic_DNA"/>
</dbReference>
<evidence type="ECO:0000313" key="8">
    <source>
        <dbReference type="Proteomes" id="UP000708208"/>
    </source>
</evidence>
<evidence type="ECO:0000256" key="2">
    <source>
        <dbReference type="ARBA" id="ARBA00022771"/>
    </source>
</evidence>
<sequence length="347" mass="39355">MPRSVNSRWSEVTPVLVVDHMVGISIDVFRWLREGVGRDSLWYMLAESLWPRKAGRIQHGREEWRWLKLSFGRNSNGVKDIFCDRVGEWNPGSFIPQRASTPIPETGRYCICNKRWRESDPTMVECANCNNWYHVECIREDVRRVEKKDRFMCPKCANNSHIKFPSLWCSSKSVASCHGVTISTLVGNSAQFIPSTTEDQLQPSDRNQSEDLVHNVSSIGDSYFGVIDSDDDFKSPKKRAHVTTTFPTLKKRKPDAPDLSLDSNLLKTGTTKPISKSLFTHAVDIAIEDHDLAEMLNAKYQDNGDHVVVTTTEGSVSLLEICSSNWSKTSHKGQDSFYSQMSGHHFP</sequence>
<evidence type="ECO:0000256" key="1">
    <source>
        <dbReference type="ARBA" id="ARBA00022723"/>
    </source>
</evidence>
<evidence type="ECO:0000259" key="6">
    <source>
        <dbReference type="PROSITE" id="PS50016"/>
    </source>
</evidence>
<dbReference type="GO" id="GO:0008270">
    <property type="term" value="F:zinc ion binding"/>
    <property type="evidence" value="ECO:0007669"/>
    <property type="project" value="UniProtKB-KW"/>
</dbReference>
<feature type="domain" description="PHD-type" evidence="6">
    <location>
        <begin position="107"/>
        <end position="159"/>
    </location>
</feature>
<dbReference type="PANTHER" id="PTHR46364">
    <property type="entry name" value="OS08G0421900 PROTEIN"/>
    <property type="match status" value="1"/>
</dbReference>
<evidence type="ECO:0000256" key="4">
    <source>
        <dbReference type="PROSITE-ProRule" id="PRU00146"/>
    </source>
</evidence>
<feature type="region of interest" description="Disordered" evidence="5">
    <location>
        <begin position="328"/>
        <end position="347"/>
    </location>
</feature>
<dbReference type="InterPro" id="IPR019787">
    <property type="entry name" value="Znf_PHD-finger"/>
</dbReference>
<name>A0A8J2JT75_9HEXA</name>
<organism evidence="7 8">
    <name type="scientific">Allacma fusca</name>
    <dbReference type="NCBI Taxonomy" id="39272"/>
    <lineage>
        <taxon>Eukaryota</taxon>
        <taxon>Metazoa</taxon>
        <taxon>Ecdysozoa</taxon>
        <taxon>Arthropoda</taxon>
        <taxon>Hexapoda</taxon>
        <taxon>Collembola</taxon>
        <taxon>Symphypleona</taxon>
        <taxon>Sminthuridae</taxon>
        <taxon>Allacma</taxon>
    </lineage>
</organism>
<dbReference type="PROSITE" id="PS01359">
    <property type="entry name" value="ZF_PHD_1"/>
    <property type="match status" value="1"/>
</dbReference>
<keyword evidence="3" id="KW-0862">Zinc</keyword>
<keyword evidence="8" id="KW-1185">Reference proteome</keyword>
<evidence type="ECO:0000256" key="5">
    <source>
        <dbReference type="SAM" id="MobiDB-lite"/>
    </source>
</evidence>
<dbReference type="OrthoDB" id="10002605at2759"/>
<keyword evidence="2 4" id="KW-0863">Zinc-finger</keyword>
<dbReference type="SMART" id="SM00249">
    <property type="entry name" value="PHD"/>
    <property type="match status" value="1"/>
</dbReference>
<accession>A0A8J2JT75</accession>
<keyword evidence="1" id="KW-0479">Metal-binding</keyword>
<evidence type="ECO:0000313" key="7">
    <source>
        <dbReference type="EMBL" id="CAG7724227.1"/>
    </source>
</evidence>
<dbReference type="AlphaFoldDB" id="A0A8J2JT75"/>
<reference evidence="7" key="1">
    <citation type="submission" date="2021-06" db="EMBL/GenBank/DDBJ databases">
        <authorList>
            <person name="Hodson N. C."/>
            <person name="Mongue J. A."/>
            <person name="Jaron S. K."/>
        </authorList>
    </citation>
    <scope>NUCLEOTIDE SEQUENCE</scope>
</reference>
<evidence type="ECO:0000256" key="3">
    <source>
        <dbReference type="ARBA" id="ARBA00022833"/>
    </source>
</evidence>
<protein>
    <recommendedName>
        <fullName evidence="6">PHD-type domain-containing protein</fullName>
    </recommendedName>
</protein>
<dbReference type="InterPro" id="IPR001965">
    <property type="entry name" value="Znf_PHD"/>
</dbReference>
<gene>
    <name evidence="7" type="ORF">AFUS01_LOCUS13262</name>
</gene>
<comment type="caution">
    <text evidence="7">The sequence shown here is derived from an EMBL/GenBank/DDBJ whole genome shotgun (WGS) entry which is preliminary data.</text>
</comment>
<dbReference type="Pfam" id="PF00628">
    <property type="entry name" value="PHD"/>
    <property type="match status" value="1"/>
</dbReference>
<dbReference type="PROSITE" id="PS50016">
    <property type="entry name" value="ZF_PHD_2"/>
    <property type="match status" value="1"/>
</dbReference>
<dbReference type="Proteomes" id="UP000708208">
    <property type="component" value="Unassembled WGS sequence"/>
</dbReference>
<feature type="compositionally biased region" description="Polar residues" evidence="5">
    <location>
        <begin position="336"/>
        <end position="347"/>
    </location>
</feature>
<dbReference type="InterPro" id="IPR019786">
    <property type="entry name" value="Zinc_finger_PHD-type_CS"/>
</dbReference>